<accession>A0A0D0G0D0</accession>
<dbReference type="PANTHER" id="PTHR30097">
    <property type="entry name" value="CATION EFFLUX SYSTEM PROTEIN CUSB"/>
    <property type="match status" value="1"/>
</dbReference>
<keyword evidence="4" id="KW-1185">Reference proteome</keyword>
<evidence type="ECO:0000259" key="2">
    <source>
        <dbReference type="Pfam" id="PF25973"/>
    </source>
</evidence>
<dbReference type="InterPro" id="IPR051909">
    <property type="entry name" value="MFP_Cation_Efflux"/>
</dbReference>
<dbReference type="GO" id="GO:0060003">
    <property type="term" value="P:copper ion export"/>
    <property type="evidence" value="ECO:0007669"/>
    <property type="project" value="TreeGrafter"/>
</dbReference>
<keyword evidence="1" id="KW-0813">Transport</keyword>
<comment type="caution">
    <text evidence="3">The sequence shown here is derived from an EMBL/GenBank/DDBJ whole genome shotgun (WGS) entry which is preliminary data.</text>
</comment>
<name>A0A0D0G0D0_9SPHI</name>
<dbReference type="STRING" id="1503925.TH53_04840"/>
<dbReference type="InterPro" id="IPR058647">
    <property type="entry name" value="BSH_CzcB-like"/>
</dbReference>
<dbReference type="Proteomes" id="UP000032049">
    <property type="component" value="Unassembled WGS sequence"/>
</dbReference>
<dbReference type="OrthoDB" id="9806939at2"/>
<evidence type="ECO:0000256" key="1">
    <source>
        <dbReference type="ARBA" id="ARBA00022448"/>
    </source>
</evidence>
<sequence>MQTQIKQFSRLTIGVLTAFVLLQSCTEHVKEPPKDEKFAVTDSLISKLLIDTVRNPNNESDLSFSAKIAPNDETTAKIFPMVSGNVRSVQVKLGDRVTKGQVLATMGSAEMAGFDKEAISSSAELRNAARSMKLAEDLYKSGLSSARDVEEAKNNYLIKQAEAKRSKAVLNLNGGSPNGTYTMKSPISGFVIEK</sequence>
<reference evidence="3 4" key="1">
    <citation type="submission" date="2015-01" db="EMBL/GenBank/DDBJ databases">
        <title>Draft genome sequence of Pedobacter sp. NL19 isolated from sludge of an effluent treatment pond in an abandoned uranium mine.</title>
        <authorList>
            <person name="Santos T."/>
            <person name="Caetano T."/>
            <person name="Covas C."/>
            <person name="Cruz A."/>
            <person name="Mendo S."/>
        </authorList>
    </citation>
    <scope>NUCLEOTIDE SEQUENCE [LARGE SCALE GENOMIC DNA]</scope>
    <source>
        <strain evidence="3 4">NL19</strain>
    </source>
</reference>
<evidence type="ECO:0000313" key="3">
    <source>
        <dbReference type="EMBL" id="KIO78244.1"/>
    </source>
</evidence>
<dbReference type="AlphaFoldDB" id="A0A0D0G0D0"/>
<protein>
    <submittedName>
        <fullName evidence="3">Cation transporter</fullName>
    </submittedName>
</protein>
<dbReference type="Gene3D" id="2.40.50.100">
    <property type="match status" value="1"/>
</dbReference>
<dbReference type="EMBL" id="JXRA01000018">
    <property type="protein sequence ID" value="KIO78244.1"/>
    <property type="molecule type" value="Genomic_DNA"/>
</dbReference>
<dbReference type="Gene3D" id="1.10.287.470">
    <property type="entry name" value="Helix hairpin bin"/>
    <property type="match status" value="1"/>
</dbReference>
<dbReference type="Pfam" id="PF25973">
    <property type="entry name" value="BSH_CzcB"/>
    <property type="match status" value="1"/>
</dbReference>
<proteinExistence type="predicted"/>
<gene>
    <name evidence="3" type="ORF">TH53_04840</name>
</gene>
<dbReference type="RefSeq" id="WP_041878947.1">
    <property type="nucleotide sequence ID" value="NZ_JXRA01000018.1"/>
</dbReference>
<dbReference type="GO" id="GO:0030313">
    <property type="term" value="C:cell envelope"/>
    <property type="evidence" value="ECO:0007669"/>
    <property type="project" value="TreeGrafter"/>
</dbReference>
<dbReference type="PANTHER" id="PTHR30097:SF4">
    <property type="entry name" value="SLR6042 PROTEIN"/>
    <property type="match status" value="1"/>
</dbReference>
<dbReference type="PROSITE" id="PS51257">
    <property type="entry name" value="PROKAR_LIPOPROTEIN"/>
    <property type="match status" value="1"/>
</dbReference>
<evidence type="ECO:0000313" key="4">
    <source>
        <dbReference type="Proteomes" id="UP000032049"/>
    </source>
</evidence>
<dbReference type="SUPFAM" id="SSF111369">
    <property type="entry name" value="HlyD-like secretion proteins"/>
    <property type="match status" value="1"/>
</dbReference>
<dbReference type="GO" id="GO:0015679">
    <property type="term" value="P:plasma membrane copper ion transport"/>
    <property type="evidence" value="ECO:0007669"/>
    <property type="project" value="TreeGrafter"/>
</dbReference>
<feature type="domain" description="CzcB-like barrel-sandwich hybrid" evidence="2">
    <location>
        <begin position="75"/>
        <end position="194"/>
    </location>
</feature>
<organism evidence="3 4">
    <name type="scientific">Pedobacter lusitanus</name>
    <dbReference type="NCBI Taxonomy" id="1503925"/>
    <lineage>
        <taxon>Bacteria</taxon>
        <taxon>Pseudomonadati</taxon>
        <taxon>Bacteroidota</taxon>
        <taxon>Sphingobacteriia</taxon>
        <taxon>Sphingobacteriales</taxon>
        <taxon>Sphingobacteriaceae</taxon>
        <taxon>Pedobacter</taxon>
    </lineage>
</organism>
<feature type="non-terminal residue" evidence="3">
    <location>
        <position position="194"/>
    </location>
</feature>